<dbReference type="Gene3D" id="3.30.750.80">
    <property type="entry name" value="RNA methyltransferase domain (HRMD) like"/>
    <property type="match status" value="1"/>
</dbReference>
<keyword evidence="2" id="KW-0808">Transferase</keyword>
<dbReference type="InterPro" id="IPR019614">
    <property type="entry name" value="SAM-dep_methyl-trfase"/>
</dbReference>
<dbReference type="Pfam" id="PF10672">
    <property type="entry name" value="Methyltrans_SAM"/>
    <property type="match status" value="1"/>
</dbReference>
<dbReference type="InterPro" id="IPR029063">
    <property type="entry name" value="SAM-dependent_MTases_sf"/>
</dbReference>
<dbReference type="Proteomes" id="UP000604083">
    <property type="component" value="Unassembled WGS sequence"/>
</dbReference>
<comment type="caution">
    <text evidence="5">The sequence shown here is derived from an EMBL/GenBank/DDBJ whole genome shotgun (WGS) entry which is preliminary data.</text>
</comment>
<dbReference type="GO" id="GO:0008168">
    <property type="term" value="F:methyltransferase activity"/>
    <property type="evidence" value="ECO:0007669"/>
    <property type="project" value="UniProtKB-KW"/>
</dbReference>
<keyword evidence="1 5" id="KW-0489">Methyltransferase</keyword>
<evidence type="ECO:0000256" key="1">
    <source>
        <dbReference type="ARBA" id="ARBA00022603"/>
    </source>
</evidence>
<evidence type="ECO:0000256" key="2">
    <source>
        <dbReference type="ARBA" id="ARBA00022679"/>
    </source>
</evidence>
<dbReference type="SUPFAM" id="SSF53335">
    <property type="entry name" value="S-adenosyl-L-methionine-dependent methyltransferases"/>
    <property type="match status" value="1"/>
</dbReference>
<keyword evidence="6" id="KW-1185">Reference proteome</keyword>
<reference evidence="5" key="1">
    <citation type="submission" date="2021-01" db="EMBL/GenBank/DDBJ databases">
        <title>Modified the classification status of verrucomicrobia.</title>
        <authorList>
            <person name="Feng X."/>
        </authorList>
    </citation>
    <scope>NUCLEOTIDE SEQUENCE</scope>
    <source>
        <strain evidence="5">KCTC 12986</strain>
    </source>
</reference>
<organism evidence="5 6">
    <name type="scientific">Roseibacillus ishigakijimensis</name>
    <dbReference type="NCBI Taxonomy" id="454146"/>
    <lineage>
        <taxon>Bacteria</taxon>
        <taxon>Pseudomonadati</taxon>
        <taxon>Verrucomicrobiota</taxon>
        <taxon>Verrucomicrobiia</taxon>
        <taxon>Verrucomicrobiales</taxon>
        <taxon>Verrucomicrobiaceae</taxon>
        <taxon>Roseibacillus</taxon>
    </lineage>
</organism>
<feature type="domain" description="S-adenosylmethionine-dependent methyltransferase" evidence="4">
    <location>
        <begin position="83"/>
        <end position="290"/>
    </location>
</feature>
<name>A0A934VI67_9BACT</name>
<gene>
    <name evidence="5" type="ORF">JIN78_11835</name>
</gene>
<accession>A0A934VI67</accession>
<dbReference type="Gene3D" id="3.40.50.150">
    <property type="entry name" value="Vaccinia Virus protein VP39"/>
    <property type="match status" value="1"/>
</dbReference>
<dbReference type="GO" id="GO:0032259">
    <property type="term" value="P:methylation"/>
    <property type="evidence" value="ECO:0007669"/>
    <property type="project" value="UniProtKB-KW"/>
</dbReference>
<evidence type="ECO:0000313" key="5">
    <source>
        <dbReference type="EMBL" id="MBK1834753.1"/>
    </source>
</evidence>
<dbReference type="EMBL" id="JAENIO010000031">
    <property type="protein sequence ID" value="MBK1834753.1"/>
    <property type="molecule type" value="Genomic_DNA"/>
</dbReference>
<keyword evidence="3" id="KW-0949">S-adenosyl-L-methionine</keyword>
<protein>
    <submittedName>
        <fullName evidence="5">Class I SAM-dependent rRNA methyltransferase</fullName>
    </submittedName>
</protein>
<dbReference type="PANTHER" id="PTHR43042:SF3">
    <property type="entry name" value="RIBOSOMAL RNA LARGE SUBUNIT METHYLTRANSFERASE YWBD-RELATED"/>
    <property type="match status" value="1"/>
</dbReference>
<dbReference type="AlphaFoldDB" id="A0A934VI67"/>
<dbReference type="PANTHER" id="PTHR43042">
    <property type="entry name" value="SAM-DEPENDENT METHYLTRANSFERASE"/>
    <property type="match status" value="1"/>
</dbReference>
<sequence>MTPLTHPLLTAALVRRQSLLTAETNALRLLDGEGDGLPDLFLETYANHWLLATRHDHLLTPELGHALRGSRRTVYWKHLDQNQKTSPEHLSGPRLDAPFPILENGVRYRIDFSAGYSQGIFLDQRDNRARVRELVRPGQTVLNTFAYTGAFSVCAALGGATTTTLDLSQPYLDWTKENFHLNELDPGEHYFCKGDTFHWLRRFAKQGRTFDGLILDPPTFSRDKQGNVFSVEKHYGDLFALALRCLTPGGWILASTNCRKLSPGDFRRQLQPHQPPHTRLEPAPMPPDFSGEPYLKAIWLLPATRNHR</sequence>
<evidence type="ECO:0000259" key="4">
    <source>
        <dbReference type="Pfam" id="PF10672"/>
    </source>
</evidence>
<evidence type="ECO:0000313" key="6">
    <source>
        <dbReference type="Proteomes" id="UP000604083"/>
    </source>
</evidence>
<proteinExistence type="predicted"/>
<evidence type="ECO:0000256" key="3">
    <source>
        <dbReference type="ARBA" id="ARBA00022691"/>
    </source>
</evidence>